<proteinExistence type="predicted"/>
<organism evidence="1 2">
    <name type="scientific">Pontiella agarivorans</name>
    <dbReference type="NCBI Taxonomy" id="3038953"/>
    <lineage>
        <taxon>Bacteria</taxon>
        <taxon>Pseudomonadati</taxon>
        <taxon>Kiritimatiellota</taxon>
        <taxon>Kiritimatiellia</taxon>
        <taxon>Kiritimatiellales</taxon>
        <taxon>Pontiellaceae</taxon>
        <taxon>Pontiella</taxon>
    </lineage>
</organism>
<dbReference type="EC" id="3.1.3.-" evidence="1"/>
<sequence length="205" mass="23288">MTVYFIRHAQSEANLKDILASRRDFPLTEKGRADAQAIAAEFREIAELDRVVSSPLLRAQQTAEPIAKAFGLKVETDERIIEQELGVFSGMTYAQLDERPDYEHERSKRWNWVPAGGGESYEMIAERLEPFFRSLEKKPEERVLFVTHAVTMRLIKAHLEQTLPQYPNPIAKNGEIWKTEFTGLGKKHEVESIFLGGSAAAESRA</sequence>
<reference evidence="1 2" key="1">
    <citation type="journal article" date="2024" name="Appl. Environ. Microbiol.">
        <title>Pontiella agarivorans sp. nov., a novel marine anaerobic bacterium capable of degrading macroalgal polysaccharides and fixing nitrogen.</title>
        <authorList>
            <person name="Liu N."/>
            <person name="Kivenson V."/>
            <person name="Peng X."/>
            <person name="Cui Z."/>
            <person name="Lankiewicz T.S."/>
            <person name="Gosselin K.M."/>
            <person name="English C.J."/>
            <person name="Blair E.M."/>
            <person name="O'Malley M.A."/>
            <person name="Valentine D.L."/>
        </authorList>
    </citation>
    <scope>NUCLEOTIDE SEQUENCE [LARGE SCALE GENOMIC DNA]</scope>
    <source>
        <strain evidence="1 2">NLcol2</strain>
    </source>
</reference>
<name>A0ABU5MT16_9BACT</name>
<evidence type="ECO:0000313" key="1">
    <source>
        <dbReference type="EMBL" id="MDZ8117351.1"/>
    </source>
</evidence>
<dbReference type="Proteomes" id="UP001290861">
    <property type="component" value="Unassembled WGS sequence"/>
</dbReference>
<dbReference type="SMART" id="SM00855">
    <property type="entry name" value="PGAM"/>
    <property type="match status" value="1"/>
</dbReference>
<dbReference type="RefSeq" id="WP_322607152.1">
    <property type="nucleotide sequence ID" value="NZ_JARVCO010000002.1"/>
</dbReference>
<keyword evidence="1" id="KW-0378">Hydrolase</keyword>
<evidence type="ECO:0000313" key="2">
    <source>
        <dbReference type="Proteomes" id="UP001290861"/>
    </source>
</evidence>
<dbReference type="InterPro" id="IPR029033">
    <property type="entry name" value="His_PPase_superfam"/>
</dbReference>
<dbReference type="CDD" id="cd07067">
    <property type="entry name" value="HP_PGM_like"/>
    <property type="match status" value="1"/>
</dbReference>
<comment type="caution">
    <text evidence="1">The sequence shown here is derived from an EMBL/GenBank/DDBJ whole genome shotgun (WGS) entry which is preliminary data.</text>
</comment>
<gene>
    <name evidence="1" type="ORF">P9H32_01825</name>
</gene>
<dbReference type="InterPro" id="IPR050275">
    <property type="entry name" value="PGM_Phosphatase"/>
</dbReference>
<dbReference type="PANTHER" id="PTHR48100:SF1">
    <property type="entry name" value="HISTIDINE PHOSPHATASE FAMILY PROTEIN-RELATED"/>
    <property type="match status" value="1"/>
</dbReference>
<dbReference type="Pfam" id="PF00300">
    <property type="entry name" value="His_Phos_1"/>
    <property type="match status" value="1"/>
</dbReference>
<dbReference type="GO" id="GO:0016787">
    <property type="term" value="F:hydrolase activity"/>
    <property type="evidence" value="ECO:0007669"/>
    <property type="project" value="UniProtKB-KW"/>
</dbReference>
<keyword evidence="2" id="KW-1185">Reference proteome</keyword>
<protein>
    <submittedName>
        <fullName evidence="1">Histidine phosphatase family protein</fullName>
        <ecNumber evidence="1">3.1.3.-</ecNumber>
    </submittedName>
</protein>
<accession>A0ABU5MT16</accession>
<dbReference type="EMBL" id="JARVCO010000002">
    <property type="protein sequence ID" value="MDZ8117351.1"/>
    <property type="molecule type" value="Genomic_DNA"/>
</dbReference>
<dbReference type="PANTHER" id="PTHR48100">
    <property type="entry name" value="BROAD-SPECIFICITY PHOSPHATASE YOR283W-RELATED"/>
    <property type="match status" value="1"/>
</dbReference>
<dbReference type="Gene3D" id="3.40.50.1240">
    <property type="entry name" value="Phosphoglycerate mutase-like"/>
    <property type="match status" value="1"/>
</dbReference>
<dbReference type="InterPro" id="IPR013078">
    <property type="entry name" value="His_Pase_superF_clade-1"/>
</dbReference>
<dbReference type="SUPFAM" id="SSF53254">
    <property type="entry name" value="Phosphoglycerate mutase-like"/>
    <property type="match status" value="1"/>
</dbReference>